<dbReference type="PROSITE" id="PS00375">
    <property type="entry name" value="UDPGT"/>
    <property type="match status" value="1"/>
</dbReference>
<evidence type="ECO:0000256" key="5">
    <source>
        <dbReference type="RuleBase" id="RU362059"/>
    </source>
</evidence>
<dbReference type="Gene3D" id="3.40.50.2000">
    <property type="entry name" value="Glycogen Phosphorylase B"/>
    <property type="match status" value="1"/>
</dbReference>
<keyword evidence="7" id="KW-1185">Reference proteome</keyword>
<dbReference type="EC" id="2.4.1.17" evidence="5"/>
<dbReference type="SUPFAM" id="SSF53756">
    <property type="entry name" value="UDP-Glycosyltransferase/glycogen phosphorylase"/>
    <property type="match status" value="1"/>
</dbReference>
<dbReference type="PANTHER" id="PTHR48043">
    <property type="entry name" value="EG:EG0003.4 PROTEIN-RELATED"/>
    <property type="match status" value="1"/>
</dbReference>
<dbReference type="PANTHER" id="PTHR48043:SF159">
    <property type="entry name" value="EG:EG0003.4 PROTEIN-RELATED"/>
    <property type="match status" value="1"/>
</dbReference>
<evidence type="ECO:0000256" key="4">
    <source>
        <dbReference type="RuleBase" id="RU003718"/>
    </source>
</evidence>
<evidence type="ECO:0000313" key="6">
    <source>
        <dbReference type="EMBL" id="KAK4324251.1"/>
    </source>
</evidence>
<dbReference type="CDD" id="cd03784">
    <property type="entry name" value="GT1_Gtf-like"/>
    <property type="match status" value="1"/>
</dbReference>
<evidence type="ECO:0000313" key="7">
    <source>
        <dbReference type="Proteomes" id="UP001292094"/>
    </source>
</evidence>
<comment type="catalytic activity">
    <reaction evidence="5">
        <text>glucuronate acceptor + UDP-alpha-D-glucuronate = acceptor beta-D-glucuronoside + UDP + H(+)</text>
        <dbReference type="Rhea" id="RHEA:21032"/>
        <dbReference type="ChEBI" id="CHEBI:15378"/>
        <dbReference type="ChEBI" id="CHEBI:58052"/>
        <dbReference type="ChEBI" id="CHEBI:58223"/>
        <dbReference type="ChEBI" id="CHEBI:132367"/>
        <dbReference type="ChEBI" id="CHEBI:132368"/>
        <dbReference type="EC" id="2.4.1.17"/>
    </reaction>
</comment>
<reference evidence="6" key="1">
    <citation type="submission" date="2023-11" db="EMBL/GenBank/DDBJ databases">
        <title>Genome assemblies of two species of porcelain crab, Petrolisthes cinctipes and Petrolisthes manimaculis (Anomura: Porcellanidae).</title>
        <authorList>
            <person name="Angst P."/>
        </authorList>
    </citation>
    <scope>NUCLEOTIDE SEQUENCE</scope>
    <source>
        <strain evidence="6">PB745_02</strain>
        <tissue evidence="6">Gill</tissue>
    </source>
</reference>
<dbReference type="Pfam" id="PF00201">
    <property type="entry name" value="UDPGT"/>
    <property type="match status" value="1"/>
</dbReference>
<accession>A0AAE1QDD1</accession>
<comment type="caution">
    <text evidence="6">The sequence shown here is derived from an EMBL/GenBank/DDBJ whole genome shotgun (WGS) entry which is preliminary data.</text>
</comment>
<evidence type="ECO:0000256" key="1">
    <source>
        <dbReference type="ARBA" id="ARBA00009995"/>
    </source>
</evidence>
<dbReference type="InterPro" id="IPR002213">
    <property type="entry name" value="UDP_glucos_trans"/>
</dbReference>
<evidence type="ECO:0000256" key="2">
    <source>
        <dbReference type="ARBA" id="ARBA00022676"/>
    </source>
</evidence>
<comment type="similarity">
    <text evidence="1 4">Belongs to the UDP-glycosyltransferase family.</text>
</comment>
<evidence type="ECO:0000256" key="3">
    <source>
        <dbReference type="ARBA" id="ARBA00022679"/>
    </source>
</evidence>
<dbReference type="InterPro" id="IPR050271">
    <property type="entry name" value="UDP-glycosyltransferase"/>
</dbReference>
<keyword evidence="3 4" id="KW-0808">Transferase</keyword>
<organism evidence="6 7">
    <name type="scientific">Petrolisthes manimaculis</name>
    <dbReference type="NCBI Taxonomy" id="1843537"/>
    <lineage>
        <taxon>Eukaryota</taxon>
        <taxon>Metazoa</taxon>
        <taxon>Ecdysozoa</taxon>
        <taxon>Arthropoda</taxon>
        <taxon>Crustacea</taxon>
        <taxon>Multicrustacea</taxon>
        <taxon>Malacostraca</taxon>
        <taxon>Eumalacostraca</taxon>
        <taxon>Eucarida</taxon>
        <taxon>Decapoda</taxon>
        <taxon>Pleocyemata</taxon>
        <taxon>Anomura</taxon>
        <taxon>Galatheoidea</taxon>
        <taxon>Porcellanidae</taxon>
        <taxon>Petrolisthes</taxon>
    </lineage>
</organism>
<protein>
    <recommendedName>
        <fullName evidence="5">UDP-glucuronosyltransferase</fullName>
        <ecNumber evidence="5">2.4.1.17</ecNumber>
    </recommendedName>
</protein>
<dbReference type="FunFam" id="3.40.50.2000:FF:000021">
    <property type="entry name" value="UDP-glucuronosyltransferase"/>
    <property type="match status" value="1"/>
</dbReference>
<dbReference type="EMBL" id="JAWZYT010000373">
    <property type="protein sequence ID" value="KAK4324251.1"/>
    <property type="molecule type" value="Genomic_DNA"/>
</dbReference>
<gene>
    <name evidence="6" type="ORF">Pmani_005091</name>
</gene>
<keyword evidence="2 4" id="KW-0328">Glycosyltransferase</keyword>
<name>A0AAE1QDD1_9EUCA</name>
<dbReference type="GO" id="GO:0016020">
    <property type="term" value="C:membrane"/>
    <property type="evidence" value="ECO:0007669"/>
    <property type="project" value="UniProtKB-SubCell"/>
</dbReference>
<dbReference type="GO" id="GO:0015020">
    <property type="term" value="F:glucuronosyltransferase activity"/>
    <property type="evidence" value="ECO:0007669"/>
    <property type="project" value="UniProtKB-EC"/>
</dbReference>
<proteinExistence type="inferred from homology"/>
<dbReference type="AlphaFoldDB" id="A0AAE1QDD1"/>
<sequence length="273" mass="30564">MLFITIATSGMDPRQSAVVGNLLNPSYTFSLATTYSVPMSLWQRLINTFTHIAVPFLWRHWSIVPEIQKQITARFPDLPPLLEIERNSSLSLINSHFSISQTIPMLPSQVEVGAIHCNPAQPLPQDLETWISGAGPEGVIYFSLGSKVQGSSMPTKYRDAFIESFRRLPHRVIWKYDVELNGVSDNVLIKKWLPQQDLLGNNKVKVFITHGGLLSLQEAIYHATPLLSIPIVVDQPRNALFVKNKGLGETLLWEELTADALVSTLTKITKNPQ</sequence>
<dbReference type="InterPro" id="IPR035595">
    <property type="entry name" value="UDP_glycos_trans_CS"/>
</dbReference>
<dbReference type="Proteomes" id="UP001292094">
    <property type="component" value="Unassembled WGS sequence"/>
</dbReference>
<comment type="subcellular location">
    <subcellularLocation>
        <location evidence="5">Membrane</location>
        <topology evidence="5">Single-pass membrane protein</topology>
    </subcellularLocation>
</comment>